<feature type="compositionally biased region" description="Basic residues" evidence="8">
    <location>
        <begin position="74"/>
        <end position="85"/>
    </location>
</feature>
<evidence type="ECO:0000313" key="9">
    <source>
        <dbReference type="EMBL" id="OGL98895.1"/>
    </source>
</evidence>
<organism evidence="9 10">
    <name type="scientific">Candidatus Uhrbacteria bacterium RIFOXYB2_FULL_57_15</name>
    <dbReference type="NCBI Taxonomy" id="1802422"/>
    <lineage>
        <taxon>Bacteria</taxon>
        <taxon>Candidatus Uhriibacteriota</taxon>
    </lineage>
</organism>
<keyword evidence="5 7" id="KW-0687">Ribonucleoprotein</keyword>
<dbReference type="Proteomes" id="UP000176501">
    <property type="component" value="Unassembled WGS sequence"/>
</dbReference>
<dbReference type="InterPro" id="IPR042105">
    <property type="entry name" value="Ribosomal_bL31_sf"/>
</dbReference>
<dbReference type="GO" id="GO:0005840">
    <property type="term" value="C:ribosome"/>
    <property type="evidence" value="ECO:0007669"/>
    <property type="project" value="UniProtKB-KW"/>
</dbReference>
<keyword evidence="4 7" id="KW-0689">Ribosomal protein</keyword>
<sequence length="94" mass="10362">MKKEIHPEYFEKAKIVCACGAVYEVGSTLAEISVELCAACHPFYTGKQKIIDTARRVEKFGEKLTKKDAGKTVAKRAKQAARTAKKKDSAKKVS</sequence>
<evidence type="ECO:0000256" key="3">
    <source>
        <dbReference type="ARBA" id="ARBA00022884"/>
    </source>
</evidence>
<proteinExistence type="inferred from homology"/>
<keyword evidence="2 7" id="KW-0699">rRNA-binding</keyword>
<comment type="subunit">
    <text evidence="7">Part of the 50S ribosomal subunit.</text>
</comment>
<dbReference type="PRINTS" id="PR01249">
    <property type="entry name" value="RIBOSOMALL31"/>
</dbReference>
<evidence type="ECO:0000256" key="6">
    <source>
        <dbReference type="ARBA" id="ARBA00035687"/>
    </source>
</evidence>
<accession>A0A1F7W7V7</accession>
<gene>
    <name evidence="7" type="primary">rpmE</name>
    <name evidence="9" type="ORF">A2304_04045</name>
</gene>
<dbReference type="InterPro" id="IPR002150">
    <property type="entry name" value="Ribosomal_bL31"/>
</dbReference>
<protein>
    <recommendedName>
        <fullName evidence="6 7">Large ribosomal subunit protein bL31</fullName>
    </recommendedName>
</protein>
<dbReference type="GO" id="GO:1990904">
    <property type="term" value="C:ribonucleoprotein complex"/>
    <property type="evidence" value="ECO:0007669"/>
    <property type="project" value="UniProtKB-KW"/>
</dbReference>
<dbReference type="GO" id="GO:0006412">
    <property type="term" value="P:translation"/>
    <property type="evidence" value="ECO:0007669"/>
    <property type="project" value="UniProtKB-UniRule"/>
</dbReference>
<feature type="binding site" evidence="7">
    <location>
        <position position="17"/>
    </location>
    <ligand>
        <name>Zn(2+)</name>
        <dbReference type="ChEBI" id="CHEBI:29105"/>
    </ligand>
</feature>
<dbReference type="GO" id="GO:0046872">
    <property type="term" value="F:metal ion binding"/>
    <property type="evidence" value="ECO:0007669"/>
    <property type="project" value="UniProtKB-KW"/>
</dbReference>
<evidence type="ECO:0000256" key="8">
    <source>
        <dbReference type="SAM" id="MobiDB-lite"/>
    </source>
</evidence>
<feature type="binding site" evidence="7">
    <location>
        <position position="40"/>
    </location>
    <ligand>
        <name>Zn(2+)</name>
        <dbReference type="ChEBI" id="CHEBI:29105"/>
    </ligand>
</feature>
<dbReference type="GO" id="GO:0019843">
    <property type="term" value="F:rRNA binding"/>
    <property type="evidence" value="ECO:0007669"/>
    <property type="project" value="UniProtKB-KW"/>
</dbReference>
<keyword evidence="3 7" id="KW-0694">RNA-binding</keyword>
<dbReference type="EMBL" id="MGFE01000012">
    <property type="protein sequence ID" value="OGL98895.1"/>
    <property type="molecule type" value="Genomic_DNA"/>
</dbReference>
<evidence type="ECO:0000256" key="4">
    <source>
        <dbReference type="ARBA" id="ARBA00022980"/>
    </source>
</evidence>
<dbReference type="PANTHER" id="PTHR33280">
    <property type="entry name" value="50S RIBOSOMAL PROTEIN L31, CHLOROPLASTIC"/>
    <property type="match status" value="1"/>
</dbReference>
<dbReference type="HAMAP" id="MF_00501">
    <property type="entry name" value="Ribosomal_bL31_1"/>
    <property type="match status" value="1"/>
</dbReference>
<feature type="binding site" evidence="7">
    <location>
        <position position="37"/>
    </location>
    <ligand>
        <name>Zn(2+)</name>
        <dbReference type="ChEBI" id="CHEBI:29105"/>
    </ligand>
</feature>
<dbReference type="AlphaFoldDB" id="A0A1F7W7V7"/>
<dbReference type="NCBIfam" id="NF000612">
    <property type="entry name" value="PRK00019.1"/>
    <property type="match status" value="1"/>
</dbReference>
<keyword evidence="7" id="KW-0862">Zinc</keyword>
<evidence type="ECO:0000256" key="5">
    <source>
        <dbReference type="ARBA" id="ARBA00023274"/>
    </source>
</evidence>
<evidence type="ECO:0000313" key="10">
    <source>
        <dbReference type="Proteomes" id="UP000176501"/>
    </source>
</evidence>
<evidence type="ECO:0000256" key="1">
    <source>
        <dbReference type="ARBA" id="ARBA00009296"/>
    </source>
</evidence>
<reference evidence="9 10" key="1">
    <citation type="journal article" date="2016" name="Nat. Commun.">
        <title>Thousands of microbial genomes shed light on interconnected biogeochemical processes in an aquifer system.</title>
        <authorList>
            <person name="Anantharaman K."/>
            <person name="Brown C.T."/>
            <person name="Hug L.A."/>
            <person name="Sharon I."/>
            <person name="Castelle C.J."/>
            <person name="Probst A.J."/>
            <person name="Thomas B.C."/>
            <person name="Singh A."/>
            <person name="Wilkins M.J."/>
            <person name="Karaoz U."/>
            <person name="Brodie E.L."/>
            <person name="Williams K.H."/>
            <person name="Hubbard S.S."/>
            <person name="Banfield J.F."/>
        </authorList>
    </citation>
    <scope>NUCLEOTIDE SEQUENCE [LARGE SCALE GENOMIC DNA]</scope>
</reference>
<dbReference type="InterPro" id="IPR027491">
    <property type="entry name" value="Ribosomal_bL31_A"/>
</dbReference>
<comment type="cofactor">
    <cofactor evidence="7">
        <name>Zn(2+)</name>
        <dbReference type="ChEBI" id="CHEBI:29105"/>
    </cofactor>
    <text evidence="7">Binds 1 zinc ion per subunit.</text>
</comment>
<evidence type="ECO:0000256" key="2">
    <source>
        <dbReference type="ARBA" id="ARBA00022730"/>
    </source>
</evidence>
<evidence type="ECO:0000256" key="7">
    <source>
        <dbReference type="HAMAP-Rule" id="MF_00501"/>
    </source>
</evidence>
<feature type="binding site" evidence="7">
    <location>
        <position position="19"/>
    </location>
    <ligand>
        <name>Zn(2+)</name>
        <dbReference type="ChEBI" id="CHEBI:29105"/>
    </ligand>
</feature>
<comment type="similarity">
    <text evidence="1 7">Belongs to the bacterial ribosomal protein bL31 family. Type A subfamily.</text>
</comment>
<dbReference type="InterPro" id="IPR034704">
    <property type="entry name" value="Ribosomal_bL28/bL31-like_sf"/>
</dbReference>
<feature type="region of interest" description="Disordered" evidence="8">
    <location>
        <begin position="74"/>
        <end position="94"/>
    </location>
</feature>
<dbReference type="SUPFAM" id="SSF143800">
    <property type="entry name" value="L28p-like"/>
    <property type="match status" value="1"/>
</dbReference>
<name>A0A1F7W7V7_9BACT</name>
<dbReference type="Gene3D" id="4.10.830.30">
    <property type="entry name" value="Ribosomal protein L31"/>
    <property type="match status" value="1"/>
</dbReference>
<dbReference type="Pfam" id="PF01197">
    <property type="entry name" value="Ribosomal_L31"/>
    <property type="match status" value="1"/>
</dbReference>
<comment type="caution">
    <text evidence="9">The sequence shown here is derived from an EMBL/GenBank/DDBJ whole genome shotgun (WGS) entry which is preliminary data.</text>
</comment>
<keyword evidence="7" id="KW-0479">Metal-binding</keyword>
<dbReference type="NCBIfam" id="TIGR00105">
    <property type="entry name" value="L31"/>
    <property type="match status" value="1"/>
</dbReference>
<comment type="function">
    <text evidence="7">Binds the 23S rRNA.</text>
</comment>
<dbReference type="GO" id="GO:0003735">
    <property type="term" value="F:structural constituent of ribosome"/>
    <property type="evidence" value="ECO:0007669"/>
    <property type="project" value="InterPro"/>
</dbReference>
<dbReference type="PANTHER" id="PTHR33280:SF1">
    <property type="entry name" value="LARGE RIBOSOMAL SUBUNIT PROTEIN BL31C"/>
    <property type="match status" value="1"/>
</dbReference>